<keyword evidence="2 12" id="KW-0812">Transmembrane</keyword>
<dbReference type="InterPro" id="IPR003961">
    <property type="entry name" value="FN3_dom"/>
</dbReference>
<dbReference type="InterPro" id="IPR051170">
    <property type="entry name" value="Neural/epithelial_adhesion"/>
</dbReference>
<evidence type="ECO:0000256" key="5">
    <source>
        <dbReference type="ARBA" id="ARBA00022889"/>
    </source>
</evidence>
<proteinExistence type="predicted"/>
<protein>
    <submittedName>
        <fullName evidence="15">Neural cell adhesion molecule 3</fullName>
    </submittedName>
</protein>
<dbReference type="PANTHER" id="PTHR12231">
    <property type="entry name" value="CTX-RELATED TYPE I TRANSMEMBRANE PROTEIN"/>
    <property type="match status" value="1"/>
</dbReference>
<accession>A0A4W5KSN4</accession>
<evidence type="ECO:0000256" key="2">
    <source>
        <dbReference type="ARBA" id="ARBA00022692"/>
    </source>
</evidence>
<evidence type="ECO:0000256" key="7">
    <source>
        <dbReference type="ARBA" id="ARBA00023136"/>
    </source>
</evidence>
<evidence type="ECO:0000256" key="4">
    <source>
        <dbReference type="ARBA" id="ARBA00022737"/>
    </source>
</evidence>
<keyword evidence="6 12" id="KW-1133">Transmembrane helix</keyword>
<dbReference type="CDD" id="cd00063">
    <property type="entry name" value="FN3"/>
    <property type="match status" value="2"/>
</dbReference>
<evidence type="ECO:0000256" key="11">
    <source>
        <dbReference type="SAM" id="MobiDB-lite"/>
    </source>
</evidence>
<dbReference type="InterPro" id="IPR003598">
    <property type="entry name" value="Ig_sub2"/>
</dbReference>
<dbReference type="InterPro" id="IPR013106">
    <property type="entry name" value="Ig_V-set"/>
</dbReference>
<dbReference type="AlphaFoldDB" id="A0A4W5KSN4"/>
<sequence length="725" mass="79423">MGGGVQRFERLWGPCLPPSFSPLAYKSIKHVSTTVVLRAQLHAAGVKDYIDPFIEDSGNVEVEMAESMLILRMCSIMLVLGFSEGKMEIITSKPDVLLGENAMLLCKAGGEGDITWQKDGEDAEDDLVEKVDETSSKLLIRNAKMEDTGRYTCICEYETSHRDNVSYTIFVYERPSFGQTPIYHEFLEGQDVVITCVVTGKPAVEVNWKRDHQKLHSDGRITRLKDNSLQINNINRKDHGSYTCEANIKDRPIFEKHVISIFVNVPPTVKIHEEVKKVTAGPETNVSLSCLVEGVPQPNILWTIPDSSDESRYKYNSDKSELIILSVVRSDYGEYICTAKNKIAESSAMIMLDVSEHPVVVLSQEKVKVEPGQTISVSCNVSGHPMPALQWVRKTNNDHLLTVDAGGGRLRMEDGYVLVIDNVMPSDGGLYSCMAISPAGNASTDFSLQTWPGKASQVSGTPGPTSVHFTLGASLVDGGSPITHFNLQWRTGRENNWQERVIQSTDPLVITDLIPYTSYSVRFAPRNHLGQGGFSDELTVRTQGIPGEPDSPVLVASEGKVEGNMFSIPVTQLDNGGSPIIHYIVRYRVNKVDEDWRVKDLPSNSTVINLHDLQYKSDYHMEVLAINPYGSSSPAKLNFNVPQPVAKMNTGGMGKGAVGGIVMLIFLVLLIAVDATCCYTNGCGILMFLAVNVFGQKVPGMKTVEEGDGTSNGKTSPIGDPATEA</sequence>
<evidence type="ECO:0000256" key="6">
    <source>
        <dbReference type="ARBA" id="ARBA00022989"/>
    </source>
</evidence>
<reference evidence="15" key="3">
    <citation type="submission" date="2025-09" db="UniProtKB">
        <authorList>
            <consortium name="Ensembl"/>
        </authorList>
    </citation>
    <scope>IDENTIFICATION</scope>
</reference>
<keyword evidence="10" id="KW-0393">Immunoglobulin domain</keyword>
<feature type="domain" description="Fibronectin type-III" evidence="14">
    <location>
        <begin position="452"/>
        <end position="545"/>
    </location>
</feature>
<evidence type="ECO:0000256" key="10">
    <source>
        <dbReference type="ARBA" id="ARBA00023319"/>
    </source>
</evidence>
<dbReference type="SMART" id="SM00406">
    <property type="entry name" value="IGv"/>
    <property type="match status" value="2"/>
</dbReference>
<keyword evidence="7 12" id="KW-0472">Membrane</keyword>
<dbReference type="SUPFAM" id="SSF48726">
    <property type="entry name" value="Immunoglobulin"/>
    <property type="match status" value="4"/>
</dbReference>
<comment type="subcellular location">
    <subcellularLocation>
        <location evidence="1">Membrane</location>
        <topology evidence="1">Single-pass membrane protein</topology>
    </subcellularLocation>
</comment>
<evidence type="ECO:0000259" key="13">
    <source>
        <dbReference type="PROSITE" id="PS50835"/>
    </source>
</evidence>
<dbReference type="SMART" id="SM00060">
    <property type="entry name" value="FN3"/>
    <property type="match status" value="2"/>
</dbReference>
<dbReference type="Pfam" id="PF13927">
    <property type="entry name" value="Ig_3"/>
    <property type="match status" value="2"/>
</dbReference>
<dbReference type="InterPro" id="IPR036179">
    <property type="entry name" value="Ig-like_dom_sf"/>
</dbReference>
<dbReference type="GO" id="GO:0005886">
    <property type="term" value="C:plasma membrane"/>
    <property type="evidence" value="ECO:0007669"/>
    <property type="project" value="UniProtKB-ARBA"/>
</dbReference>
<dbReference type="Pfam" id="PF00041">
    <property type="entry name" value="fn3"/>
    <property type="match status" value="1"/>
</dbReference>
<dbReference type="SMART" id="SM00408">
    <property type="entry name" value="IGc2"/>
    <property type="match status" value="4"/>
</dbReference>
<keyword evidence="16" id="KW-1185">Reference proteome</keyword>
<organism evidence="15 16">
    <name type="scientific">Hucho hucho</name>
    <name type="common">huchen</name>
    <dbReference type="NCBI Taxonomy" id="62062"/>
    <lineage>
        <taxon>Eukaryota</taxon>
        <taxon>Metazoa</taxon>
        <taxon>Chordata</taxon>
        <taxon>Craniata</taxon>
        <taxon>Vertebrata</taxon>
        <taxon>Euteleostomi</taxon>
        <taxon>Actinopterygii</taxon>
        <taxon>Neopterygii</taxon>
        <taxon>Teleostei</taxon>
        <taxon>Protacanthopterygii</taxon>
        <taxon>Salmoniformes</taxon>
        <taxon>Salmonidae</taxon>
        <taxon>Salmoninae</taxon>
        <taxon>Hucho</taxon>
    </lineage>
</organism>
<dbReference type="PANTHER" id="PTHR12231:SF253">
    <property type="entry name" value="DPR-INTERACTING PROTEIN ETA, ISOFORM B-RELATED"/>
    <property type="match status" value="1"/>
</dbReference>
<evidence type="ECO:0000256" key="9">
    <source>
        <dbReference type="ARBA" id="ARBA00023180"/>
    </source>
</evidence>
<keyword evidence="4" id="KW-0677">Repeat</keyword>
<feature type="domain" description="Ig-like" evidence="13">
    <location>
        <begin position="85"/>
        <end position="166"/>
    </location>
</feature>
<dbReference type="InterPro" id="IPR013783">
    <property type="entry name" value="Ig-like_fold"/>
</dbReference>
<reference evidence="15" key="2">
    <citation type="submission" date="2025-08" db="UniProtKB">
        <authorList>
            <consortium name="Ensembl"/>
        </authorList>
    </citation>
    <scope>IDENTIFICATION</scope>
</reference>
<feature type="domain" description="Fibronectin type-III" evidence="14">
    <location>
        <begin position="548"/>
        <end position="644"/>
    </location>
</feature>
<name>A0A4W5KSN4_9TELE</name>
<dbReference type="STRING" id="62062.ENSHHUP00000019587"/>
<dbReference type="Pfam" id="PF07679">
    <property type="entry name" value="I-set"/>
    <property type="match status" value="2"/>
</dbReference>
<evidence type="ECO:0000256" key="1">
    <source>
        <dbReference type="ARBA" id="ARBA00004167"/>
    </source>
</evidence>
<dbReference type="Proteomes" id="UP000314982">
    <property type="component" value="Unassembled WGS sequence"/>
</dbReference>
<dbReference type="InterPro" id="IPR036116">
    <property type="entry name" value="FN3_sf"/>
</dbReference>
<evidence type="ECO:0000256" key="3">
    <source>
        <dbReference type="ARBA" id="ARBA00022729"/>
    </source>
</evidence>
<keyword evidence="9" id="KW-0325">Glycoprotein</keyword>
<feature type="domain" description="Ig-like" evidence="13">
    <location>
        <begin position="267"/>
        <end position="355"/>
    </location>
</feature>
<dbReference type="InterPro" id="IPR013098">
    <property type="entry name" value="Ig_I-set"/>
</dbReference>
<dbReference type="Ensembl" id="ENSHHUT00000020309.1">
    <property type="protein sequence ID" value="ENSHHUP00000019587.1"/>
    <property type="gene ID" value="ENSHHUG00000012232.1"/>
</dbReference>
<evidence type="ECO:0000259" key="14">
    <source>
        <dbReference type="PROSITE" id="PS50853"/>
    </source>
</evidence>
<dbReference type="InterPro" id="IPR009138">
    <property type="entry name" value="Neural_cell_adh"/>
</dbReference>
<dbReference type="PROSITE" id="PS50853">
    <property type="entry name" value="FN3"/>
    <property type="match status" value="2"/>
</dbReference>
<dbReference type="PROSITE" id="PS50835">
    <property type="entry name" value="IG_LIKE"/>
    <property type="match status" value="4"/>
</dbReference>
<dbReference type="FunFam" id="2.60.40.10:FF:000032">
    <property type="entry name" value="palladin isoform X1"/>
    <property type="match status" value="3"/>
</dbReference>
<dbReference type="InterPro" id="IPR003599">
    <property type="entry name" value="Ig_sub"/>
</dbReference>
<dbReference type="InterPro" id="IPR007110">
    <property type="entry name" value="Ig-like_dom"/>
</dbReference>
<dbReference type="SMART" id="SM00409">
    <property type="entry name" value="IG"/>
    <property type="match status" value="4"/>
</dbReference>
<evidence type="ECO:0000313" key="15">
    <source>
        <dbReference type="Ensembl" id="ENSHHUP00000019587.1"/>
    </source>
</evidence>
<keyword evidence="3" id="KW-0732">Signal</keyword>
<dbReference type="GO" id="GO:0043005">
    <property type="term" value="C:neuron projection"/>
    <property type="evidence" value="ECO:0007669"/>
    <property type="project" value="TreeGrafter"/>
</dbReference>
<evidence type="ECO:0000313" key="16">
    <source>
        <dbReference type="Proteomes" id="UP000314982"/>
    </source>
</evidence>
<keyword evidence="8" id="KW-1015">Disulfide bond</keyword>
<evidence type="ECO:0000256" key="8">
    <source>
        <dbReference type="ARBA" id="ARBA00023157"/>
    </source>
</evidence>
<dbReference type="Gene3D" id="2.60.40.10">
    <property type="entry name" value="Immunoglobulins"/>
    <property type="match status" value="6"/>
</dbReference>
<dbReference type="PRINTS" id="PR01838">
    <property type="entry name" value="NCAMFAMILY"/>
</dbReference>
<dbReference type="GO" id="GO:0007155">
    <property type="term" value="P:cell adhesion"/>
    <property type="evidence" value="ECO:0007669"/>
    <property type="project" value="UniProtKB-KW"/>
</dbReference>
<keyword evidence="5" id="KW-0130">Cell adhesion</keyword>
<feature type="region of interest" description="Disordered" evidence="11">
    <location>
        <begin position="703"/>
        <end position="725"/>
    </location>
</feature>
<reference evidence="16" key="1">
    <citation type="submission" date="2018-06" db="EMBL/GenBank/DDBJ databases">
        <title>Genome assembly of Danube salmon.</title>
        <authorList>
            <person name="Macqueen D.J."/>
            <person name="Gundappa M.K."/>
        </authorList>
    </citation>
    <scope>NUCLEOTIDE SEQUENCE [LARGE SCALE GENOMIC DNA]</scope>
</reference>
<evidence type="ECO:0000256" key="12">
    <source>
        <dbReference type="SAM" id="Phobius"/>
    </source>
</evidence>
<feature type="domain" description="Ig-like" evidence="13">
    <location>
        <begin position="175"/>
        <end position="260"/>
    </location>
</feature>
<feature type="domain" description="Ig-like" evidence="13">
    <location>
        <begin position="358"/>
        <end position="449"/>
    </location>
</feature>
<dbReference type="SUPFAM" id="SSF49265">
    <property type="entry name" value="Fibronectin type III"/>
    <property type="match status" value="1"/>
</dbReference>
<feature type="transmembrane region" description="Helical" evidence="12">
    <location>
        <begin position="656"/>
        <end position="673"/>
    </location>
</feature>
<dbReference type="GeneTree" id="ENSGT00940000166537"/>